<evidence type="ECO:0000256" key="8">
    <source>
        <dbReference type="SAM" id="MobiDB-lite"/>
    </source>
</evidence>
<evidence type="ECO:0000256" key="2">
    <source>
        <dbReference type="ARBA" id="ARBA00022692"/>
    </source>
</evidence>
<dbReference type="InterPro" id="IPR022781">
    <property type="entry name" value="Flagellar_biosynth_FliO"/>
</dbReference>
<name>A0A0G3G7Z2_9GAMM</name>
<dbReference type="AlphaFoldDB" id="A0A0G3G7Z2"/>
<keyword evidence="1 7" id="KW-1003">Cell membrane</keyword>
<dbReference type="InterPro" id="IPR052205">
    <property type="entry name" value="FliO/MopB"/>
</dbReference>
<dbReference type="OrthoDB" id="5741235at2"/>
<evidence type="ECO:0000256" key="7">
    <source>
        <dbReference type="RuleBase" id="RU362064"/>
    </source>
</evidence>
<evidence type="ECO:0000313" key="10">
    <source>
        <dbReference type="Proteomes" id="UP000064201"/>
    </source>
</evidence>
<dbReference type="GO" id="GO:0005886">
    <property type="term" value="C:plasma membrane"/>
    <property type="evidence" value="ECO:0007669"/>
    <property type="project" value="UniProtKB-SubCell"/>
</dbReference>
<accession>A0A0G3G7Z2</accession>
<keyword evidence="4 7" id="KW-0472">Membrane</keyword>
<dbReference type="PANTHER" id="PTHR38766:SF1">
    <property type="entry name" value="FLAGELLAR PROTEIN FLIO"/>
    <property type="match status" value="1"/>
</dbReference>
<dbReference type="Proteomes" id="UP000064201">
    <property type="component" value="Chromosome"/>
</dbReference>
<comment type="similarity">
    <text evidence="6 7">Belongs to the FliO/MopB family.</text>
</comment>
<dbReference type="PATRIC" id="fig|106634.4.peg.1287"/>
<dbReference type="GO" id="GO:0009425">
    <property type="term" value="C:bacterial-type flagellum basal body"/>
    <property type="evidence" value="ECO:0007669"/>
    <property type="project" value="UniProtKB-SubCell"/>
</dbReference>
<dbReference type="Pfam" id="PF04347">
    <property type="entry name" value="FliO"/>
    <property type="match status" value="1"/>
</dbReference>
<dbReference type="GO" id="GO:0044781">
    <property type="term" value="P:bacterial-type flagellum organization"/>
    <property type="evidence" value="ECO:0007669"/>
    <property type="project" value="UniProtKB-UniRule"/>
</dbReference>
<keyword evidence="2 7" id="KW-0812">Transmembrane</keyword>
<evidence type="ECO:0000256" key="6">
    <source>
        <dbReference type="ARBA" id="ARBA00037937"/>
    </source>
</evidence>
<dbReference type="NCBIfam" id="TIGR03500">
    <property type="entry name" value="FliO_TIGR"/>
    <property type="match status" value="1"/>
</dbReference>
<sequence length="148" mass="15318">MNPRNTRSSALVLAAVTGTLWPLTALAEGGSGGAAAYLTQLIGGLVLVIGAIVVLGWILRRTQGGLNRGSQVIEIVAARSVGTRERLVLVQVGDEQVLVGVAPSGMRTLHTMREPVVAPAGETPDFSSALKRAVTRRAPPGSSERGQS</sequence>
<comment type="subcellular location">
    <subcellularLocation>
        <location evidence="7">Cell membrane</location>
    </subcellularLocation>
    <subcellularLocation>
        <location evidence="7">Bacterial flagellum basal body</location>
    </subcellularLocation>
</comment>
<feature type="transmembrane region" description="Helical" evidence="7">
    <location>
        <begin position="37"/>
        <end position="59"/>
    </location>
</feature>
<dbReference type="KEGG" id="tvr:TVD_06295"/>
<dbReference type="STRING" id="106634.TVD_06295"/>
<evidence type="ECO:0000256" key="1">
    <source>
        <dbReference type="ARBA" id="ARBA00022475"/>
    </source>
</evidence>
<evidence type="ECO:0000256" key="5">
    <source>
        <dbReference type="ARBA" id="ARBA00023143"/>
    </source>
</evidence>
<keyword evidence="3 7" id="KW-1133">Transmembrane helix</keyword>
<evidence type="ECO:0000256" key="4">
    <source>
        <dbReference type="ARBA" id="ARBA00023136"/>
    </source>
</evidence>
<evidence type="ECO:0000256" key="3">
    <source>
        <dbReference type="ARBA" id="ARBA00022989"/>
    </source>
</evidence>
<evidence type="ECO:0000313" key="9">
    <source>
        <dbReference type="EMBL" id="AKJ94991.1"/>
    </source>
</evidence>
<keyword evidence="5 7" id="KW-0975">Bacterial flagellum</keyword>
<proteinExistence type="inferred from homology"/>
<organism evidence="9 10">
    <name type="scientific">Thioalkalivibrio versutus</name>
    <dbReference type="NCBI Taxonomy" id="106634"/>
    <lineage>
        <taxon>Bacteria</taxon>
        <taxon>Pseudomonadati</taxon>
        <taxon>Pseudomonadota</taxon>
        <taxon>Gammaproteobacteria</taxon>
        <taxon>Chromatiales</taxon>
        <taxon>Ectothiorhodospiraceae</taxon>
        <taxon>Thioalkalivibrio</taxon>
    </lineage>
</organism>
<reference evidence="9 10" key="1">
    <citation type="submission" date="2015-04" db="EMBL/GenBank/DDBJ databases">
        <title>Complete Sequence for the Genome of the Thioalkalivibrio versutus D301.</title>
        <authorList>
            <person name="Mu T."/>
            <person name="Zhou J."/>
            <person name="Xu X."/>
        </authorList>
    </citation>
    <scope>NUCLEOTIDE SEQUENCE [LARGE SCALE GENOMIC DNA]</scope>
    <source>
        <strain evidence="9 10">D301</strain>
    </source>
</reference>
<gene>
    <name evidence="9" type="ORF">TVD_06295</name>
</gene>
<dbReference type="PANTHER" id="PTHR38766">
    <property type="entry name" value="FLAGELLAR PROTEIN FLIO"/>
    <property type="match status" value="1"/>
</dbReference>
<dbReference type="RefSeq" id="WP_018145750.1">
    <property type="nucleotide sequence ID" value="NZ_CP011367.1"/>
</dbReference>
<keyword evidence="10" id="KW-1185">Reference proteome</keyword>
<dbReference type="EMBL" id="CP011367">
    <property type="protein sequence ID" value="AKJ94991.1"/>
    <property type="molecule type" value="Genomic_DNA"/>
</dbReference>
<feature type="region of interest" description="Disordered" evidence="8">
    <location>
        <begin position="118"/>
        <end position="148"/>
    </location>
</feature>
<protein>
    <recommendedName>
        <fullName evidence="7">Flagellar protein</fullName>
    </recommendedName>
</protein>